<dbReference type="PANTHER" id="PTHR43792">
    <property type="entry name" value="GNAT FAMILY, PUTATIVE (AFU_ORTHOLOGUE AFUA_3G00765)-RELATED-RELATED"/>
    <property type="match status" value="1"/>
</dbReference>
<dbReference type="EMBL" id="NKHF01000029">
    <property type="protein sequence ID" value="PCK32432.1"/>
    <property type="molecule type" value="Genomic_DNA"/>
</dbReference>
<dbReference type="OrthoDB" id="9784707at2"/>
<keyword evidence="1 5" id="KW-0808">Transferase</keyword>
<dbReference type="PANTHER" id="PTHR43792:SF8">
    <property type="entry name" value="[RIBOSOMAL PROTEIN US5]-ALANINE N-ACETYLTRANSFERASE"/>
    <property type="match status" value="1"/>
</dbReference>
<evidence type="ECO:0000313" key="6">
    <source>
        <dbReference type="Proteomes" id="UP000228621"/>
    </source>
</evidence>
<evidence type="ECO:0000256" key="2">
    <source>
        <dbReference type="ARBA" id="ARBA00023315"/>
    </source>
</evidence>
<proteinExistence type="inferred from homology"/>
<evidence type="ECO:0000313" key="5">
    <source>
        <dbReference type="EMBL" id="PCK32432.1"/>
    </source>
</evidence>
<dbReference type="Gene3D" id="3.40.630.30">
    <property type="match status" value="1"/>
</dbReference>
<feature type="domain" description="N-acetyltransferase" evidence="4">
    <location>
        <begin position="23"/>
        <end position="171"/>
    </location>
</feature>
<evidence type="ECO:0000259" key="4">
    <source>
        <dbReference type="PROSITE" id="PS51186"/>
    </source>
</evidence>
<comment type="similarity">
    <text evidence="3">Belongs to the acetyltransferase family. RimJ subfamily.</text>
</comment>
<keyword evidence="6" id="KW-1185">Reference proteome</keyword>
<protein>
    <submittedName>
        <fullName evidence="5">GNAT family N-acetyltransferase</fullName>
    </submittedName>
</protein>
<dbReference type="Pfam" id="PF13302">
    <property type="entry name" value="Acetyltransf_3"/>
    <property type="match status" value="1"/>
</dbReference>
<gene>
    <name evidence="5" type="ORF">CEX98_06810</name>
</gene>
<organism evidence="5 6">
    <name type="scientific">Pseudoalteromonas piscicida</name>
    <dbReference type="NCBI Taxonomy" id="43662"/>
    <lineage>
        <taxon>Bacteria</taxon>
        <taxon>Pseudomonadati</taxon>
        <taxon>Pseudomonadota</taxon>
        <taxon>Gammaproteobacteria</taxon>
        <taxon>Alteromonadales</taxon>
        <taxon>Pseudoalteromonadaceae</taxon>
        <taxon>Pseudoalteromonas</taxon>
    </lineage>
</organism>
<keyword evidence="2" id="KW-0012">Acyltransferase</keyword>
<evidence type="ECO:0000256" key="3">
    <source>
        <dbReference type="ARBA" id="ARBA00038502"/>
    </source>
</evidence>
<dbReference type="GO" id="GO:0016747">
    <property type="term" value="F:acyltransferase activity, transferring groups other than amino-acyl groups"/>
    <property type="evidence" value="ECO:0007669"/>
    <property type="project" value="InterPro"/>
</dbReference>
<evidence type="ECO:0000256" key="1">
    <source>
        <dbReference type="ARBA" id="ARBA00022679"/>
    </source>
</evidence>
<dbReference type="InterPro" id="IPR000182">
    <property type="entry name" value="GNAT_dom"/>
</dbReference>
<dbReference type="InterPro" id="IPR051531">
    <property type="entry name" value="N-acetyltransferase"/>
</dbReference>
<dbReference type="SUPFAM" id="SSF55729">
    <property type="entry name" value="Acyl-CoA N-acyltransferases (Nat)"/>
    <property type="match status" value="1"/>
</dbReference>
<accession>A0A2A5JSI5</accession>
<comment type="caution">
    <text evidence="5">The sequence shown here is derived from an EMBL/GenBank/DDBJ whole genome shotgun (WGS) entry which is preliminary data.</text>
</comment>
<dbReference type="PROSITE" id="PS51186">
    <property type="entry name" value="GNAT"/>
    <property type="match status" value="1"/>
</dbReference>
<dbReference type="RefSeq" id="WP_099641355.1">
    <property type="nucleotide sequence ID" value="NZ_NKHF01000029.1"/>
</dbReference>
<name>A0A2A5JSI5_PSEO7</name>
<dbReference type="AlphaFoldDB" id="A0A2A5JSI5"/>
<dbReference type="Proteomes" id="UP000228621">
    <property type="component" value="Unassembled WGS sequence"/>
</dbReference>
<dbReference type="InterPro" id="IPR016181">
    <property type="entry name" value="Acyl_CoA_acyltransferase"/>
</dbReference>
<reference evidence="6" key="1">
    <citation type="journal article" date="2019" name="Genome Announc.">
        <title>Draft Genome Sequence of Pseudoalteromonas piscicida Strain 36Y ROTHPW, an Hypersaline Seawater Isolate from the South Coast of Sonora, Mexico.</title>
        <authorList>
            <person name="Sanchez-Diaz R."/>
            <person name="Molina-Garza Z.J."/>
            <person name="Cruz-Suarez L.E."/>
            <person name="Selvin J."/>
            <person name="Kiran G.S."/>
            <person name="Ibarra-Gamez J.C."/>
            <person name="Gomez-Gil B."/>
            <person name="Galaviz-Silva L."/>
        </authorList>
    </citation>
    <scope>NUCLEOTIDE SEQUENCE [LARGE SCALE GENOMIC DNA]</scope>
    <source>
        <strain evidence="6">36Y_RITHPW</strain>
    </source>
</reference>
<sequence>MKLDISADLRLQELALEHAKALFDCVQSSRASLQSVLPWVANLYSEADAERYIDTRINNQVGGLWSAIEFNREFCGVFGIKYMDAQTQTAEIGYWLGEKARGHGLIGQVLEQVIAKLREVSDIKTVEFQCLQSNIASQRIIEKIGGQFVESCVNDLGVASDESLYIYRLAL</sequence>